<dbReference type="Pfam" id="PF07729">
    <property type="entry name" value="FCD"/>
    <property type="match status" value="1"/>
</dbReference>
<dbReference type="AlphaFoldDB" id="A0A5B8FXL2"/>
<dbReference type="InterPro" id="IPR011711">
    <property type="entry name" value="GntR_C"/>
</dbReference>
<evidence type="ECO:0000259" key="4">
    <source>
        <dbReference type="PROSITE" id="PS50949"/>
    </source>
</evidence>
<keyword evidence="2" id="KW-0238">DNA-binding</keyword>
<dbReference type="InterPro" id="IPR036388">
    <property type="entry name" value="WH-like_DNA-bd_sf"/>
</dbReference>
<reference evidence="5 6" key="1">
    <citation type="submission" date="2019-06" db="EMBL/GenBank/DDBJ databases">
        <title>Genome sequence of Rhodobacteraceae bacterium D4M1.</title>
        <authorList>
            <person name="Cao J."/>
        </authorList>
    </citation>
    <scope>NUCLEOTIDE SEQUENCE [LARGE SCALE GENOMIC DNA]</scope>
    <source>
        <strain evidence="5 6">D4M1</strain>
    </source>
</reference>
<dbReference type="InterPro" id="IPR000524">
    <property type="entry name" value="Tscrpt_reg_HTH_GntR"/>
</dbReference>
<evidence type="ECO:0000313" key="6">
    <source>
        <dbReference type="Proteomes" id="UP000305888"/>
    </source>
</evidence>
<proteinExistence type="predicted"/>
<dbReference type="SUPFAM" id="SSF48008">
    <property type="entry name" value="GntR ligand-binding domain-like"/>
    <property type="match status" value="1"/>
</dbReference>
<dbReference type="InterPro" id="IPR008920">
    <property type="entry name" value="TF_FadR/GntR_C"/>
</dbReference>
<evidence type="ECO:0000256" key="2">
    <source>
        <dbReference type="ARBA" id="ARBA00023125"/>
    </source>
</evidence>
<dbReference type="KEGG" id="ppru:FDP22_08935"/>
<dbReference type="GO" id="GO:0003700">
    <property type="term" value="F:DNA-binding transcription factor activity"/>
    <property type="evidence" value="ECO:0007669"/>
    <property type="project" value="InterPro"/>
</dbReference>
<dbReference type="PANTHER" id="PTHR43537">
    <property type="entry name" value="TRANSCRIPTIONAL REGULATOR, GNTR FAMILY"/>
    <property type="match status" value="1"/>
</dbReference>
<keyword evidence="6" id="KW-1185">Reference proteome</keyword>
<accession>A0A5B8FXL2</accession>
<dbReference type="Proteomes" id="UP000305888">
    <property type="component" value="Chromosome"/>
</dbReference>
<dbReference type="OrthoDB" id="7618373at2"/>
<evidence type="ECO:0000313" key="5">
    <source>
        <dbReference type="EMBL" id="QDL93656.1"/>
    </source>
</evidence>
<dbReference type="EMBL" id="CP040818">
    <property type="protein sequence ID" value="QDL93656.1"/>
    <property type="molecule type" value="Genomic_DNA"/>
</dbReference>
<name>A0A5B8FXL2_9RHOB</name>
<keyword evidence="3" id="KW-0804">Transcription</keyword>
<evidence type="ECO:0000256" key="1">
    <source>
        <dbReference type="ARBA" id="ARBA00023015"/>
    </source>
</evidence>
<dbReference type="PROSITE" id="PS50949">
    <property type="entry name" value="HTH_GNTR"/>
    <property type="match status" value="1"/>
</dbReference>
<dbReference type="PANTHER" id="PTHR43537:SF53">
    <property type="entry name" value="HTH-TYPE TRANSCRIPTIONAL REPRESSOR NANR"/>
    <property type="match status" value="1"/>
</dbReference>
<dbReference type="SUPFAM" id="SSF46785">
    <property type="entry name" value="Winged helix' DNA-binding domain"/>
    <property type="match status" value="1"/>
</dbReference>
<dbReference type="Gene3D" id="1.10.10.10">
    <property type="entry name" value="Winged helix-like DNA-binding domain superfamily/Winged helix DNA-binding domain"/>
    <property type="match status" value="1"/>
</dbReference>
<dbReference type="Pfam" id="PF00392">
    <property type="entry name" value="GntR"/>
    <property type="match status" value="1"/>
</dbReference>
<sequence length="246" mass="26482">MQGRPPASPAVCNGWTDLAKDSLETAPPVETVKRDLMRAILDHRLPPGTRLTEEAAAAHYGVGRTVVRTALLSLAHDGLVTIERNRGAFVARPAPQEAREVFEARSLLEPRAARLAAQRATPADIEDLRRHLREEHGALAAGDTGSAVLLSGQFHTRIAEIAAQETIASFVRALVSRSSLVIALYWRRRDTVCESHAHHELLSAIGRGDGAAAEELMQSHLVDLLSGLDLSDGIRPVSSLAKALQG</sequence>
<protein>
    <submittedName>
        <fullName evidence="5">GntR family transcriptional regulator</fullName>
    </submittedName>
</protein>
<dbReference type="InterPro" id="IPR036390">
    <property type="entry name" value="WH_DNA-bd_sf"/>
</dbReference>
<feature type="domain" description="HTH gntR-type" evidence="4">
    <location>
        <begin position="26"/>
        <end position="93"/>
    </location>
</feature>
<organism evidence="5 6">
    <name type="scientific">Paroceanicella profunda</name>
    <dbReference type="NCBI Taxonomy" id="2579971"/>
    <lineage>
        <taxon>Bacteria</taxon>
        <taxon>Pseudomonadati</taxon>
        <taxon>Pseudomonadota</taxon>
        <taxon>Alphaproteobacteria</taxon>
        <taxon>Rhodobacterales</taxon>
        <taxon>Paracoccaceae</taxon>
        <taxon>Paroceanicella</taxon>
    </lineage>
</organism>
<gene>
    <name evidence="5" type="ORF">FDP22_08935</name>
</gene>
<dbReference type="CDD" id="cd07377">
    <property type="entry name" value="WHTH_GntR"/>
    <property type="match status" value="1"/>
</dbReference>
<dbReference type="SMART" id="SM00895">
    <property type="entry name" value="FCD"/>
    <property type="match status" value="1"/>
</dbReference>
<evidence type="ECO:0000256" key="3">
    <source>
        <dbReference type="ARBA" id="ARBA00023163"/>
    </source>
</evidence>
<keyword evidence="1" id="KW-0805">Transcription regulation</keyword>
<dbReference type="Gene3D" id="1.20.120.530">
    <property type="entry name" value="GntR ligand-binding domain-like"/>
    <property type="match status" value="1"/>
</dbReference>
<dbReference type="SMART" id="SM00345">
    <property type="entry name" value="HTH_GNTR"/>
    <property type="match status" value="1"/>
</dbReference>
<dbReference type="GO" id="GO:0003677">
    <property type="term" value="F:DNA binding"/>
    <property type="evidence" value="ECO:0007669"/>
    <property type="project" value="UniProtKB-KW"/>
</dbReference>